<dbReference type="STRING" id="1799789.AX660_06420"/>
<keyword evidence="1" id="KW-0812">Transmembrane</keyword>
<comment type="caution">
    <text evidence="3">The sequence shown here is derived from an EMBL/GenBank/DDBJ whole genome shotgun (WGS) entry which is preliminary data.</text>
</comment>
<feature type="transmembrane region" description="Helical" evidence="1">
    <location>
        <begin position="54"/>
        <end position="74"/>
    </location>
</feature>
<protein>
    <recommendedName>
        <fullName evidence="2">Sodium symporter small subunit domain-containing protein</fullName>
    </recommendedName>
</protein>
<reference evidence="4" key="1">
    <citation type="submission" date="2016-02" db="EMBL/GenBank/DDBJ databases">
        <authorList>
            <person name="Schultz-Johansen M."/>
            <person name="Glaring M.A."/>
            <person name="Bech P.K."/>
            <person name="Stougaard P."/>
        </authorList>
    </citation>
    <scope>NUCLEOTIDE SEQUENCE [LARGE SCALE GENOMIC DNA]</scope>
    <source>
        <strain evidence="4">S66</strain>
    </source>
</reference>
<accession>A0A136A391</accession>
<keyword evidence="1" id="KW-0472">Membrane</keyword>
<dbReference type="RefSeq" id="WP_068372579.1">
    <property type="nucleotide sequence ID" value="NZ_LSNE01000003.1"/>
</dbReference>
<dbReference type="AlphaFoldDB" id="A0A136A391"/>
<dbReference type="OrthoDB" id="9797746at2"/>
<keyword evidence="1" id="KW-1133">Transmembrane helix</keyword>
<dbReference type="PROSITE" id="PS51257">
    <property type="entry name" value="PROKAR_LIPOPROTEIN"/>
    <property type="match status" value="1"/>
</dbReference>
<evidence type="ECO:0000259" key="2">
    <source>
        <dbReference type="Pfam" id="PF13937"/>
    </source>
</evidence>
<dbReference type="NCBIfam" id="TIGR03647">
    <property type="entry name" value="Na_symport_sm"/>
    <property type="match status" value="1"/>
</dbReference>
<evidence type="ECO:0000313" key="3">
    <source>
        <dbReference type="EMBL" id="KXI29674.1"/>
    </source>
</evidence>
<dbReference type="InterPro" id="IPR019886">
    <property type="entry name" value="Na_symporter_ssu"/>
</dbReference>
<keyword evidence="4" id="KW-1185">Reference proteome</keyword>
<name>A0A136A391_9ALTE</name>
<sequence length="88" mass="10439">MGFKNDNDKQAYWRTTVLLLLKLLVIWFVVSFGCGILLVDQLNQFQLFGFKLGFWFSQQGAIYCFVLLIFYYVYAMNKIDQRFGVDEE</sequence>
<dbReference type="Proteomes" id="UP000070299">
    <property type="component" value="Unassembled WGS sequence"/>
</dbReference>
<dbReference type="EMBL" id="LSNE01000003">
    <property type="protein sequence ID" value="KXI29674.1"/>
    <property type="molecule type" value="Genomic_DNA"/>
</dbReference>
<evidence type="ECO:0000256" key="1">
    <source>
        <dbReference type="SAM" id="Phobius"/>
    </source>
</evidence>
<proteinExistence type="predicted"/>
<feature type="transmembrane region" description="Helical" evidence="1">
    <location>
        <begin position="12"/>
        <end position="39"/>
    </location>
</feature>
<dbReference type="Pfam" id="PF13937">
    <property type="entry name" value="DUF4212"/>
    <property type="match status" value="1"/>
</dbReference>
<feature type="domain" description="Sodium symporter small subunit" evidence="2">
    <location>
        <begin position="9"/>
        <end position="86"/>
    </location>
</feature>
<organism evidence="3 4">
    <name type="scientific">Paraglaciecola hydrolytica</name>
    <dbReference type="NCBI Taxonomy" id="1799789"/>
    <lineage>
        <taxon>Bacteria</taxon>
        <taxon>Pseudomonadati</taxon>
        <taxon>Pseudomonadota</taxon>
        <taxon>Gammaproteobacteria</taxon>
        <taxon>Alteromonadales</taxon>
        <taxon>Alteromonadaceae</taxon>
        <taxon>Paraglaciecola</taxon>
    </lineage>
</organism>
<evidence type="ECO:0000313" key="4">
    <source>
        <dbReference type="Proteomes" id="UP000070299"/>
    </source>
</evidence>
<gene>
    <name evidence="3" type="ORF">AX660_06420</name>
</gene>